<feature type="domain" description="Fido" evidence="8">
    <location>
        <begin position="38"/>
        <end position="180"/>
    </location>
</feature>
<dbReference type="Proteomes" id="UP001595645">
    <property type="component" value="Unassembled WGS sequence"/>
</dbReference>
<evidence type="ECO:0000313" key="9">
    <source>
        <dbReference type="EMBL" id="MFC3455854.1"/>
    </source>
</evidence>
<evidence type="ECO:0000256" key="3">
    <source>
        <dbReference type="ARBA" id="ARBA00022741"/>
    </source>
</evidence>
<comment type="catalytic activity">
    <reaction evidence="6">
        <text>L-threonyl-[protein] + ATP = 3-O-(5'-adenylyl)-L-threonyl-[protein] + diphosphate</text>
        <dbReference type="Rhea" id="RHEA:54292"/>
        <dbReference type="Rhea" id="RHEA-COMP:11060"/>
        <dbReference type="Rhea" id="RHEA-COMP:13847"/>
        <dbReference type="ChEBI" id="CHEBI:30013"/>
        <dbReference type="ChEBI" id="CHEBI:30616"/>
        <dbReference type="ChEBI" id="CHEBI:33019"/>
        <dbReference type="ChEBI" id="CHEBI:138113"/>
        <dbReference type="EC" id="2.7.7.108"/>
    </reaction>
</comment>
<gene>
    <name evidence="9" type="ORF">ACFOSH_41025</name>
</gene>
<accession>A0ABV7P9U5</accession>
<reference evidence="10" key="1">
    <citation type="journal article" date="2019" name="Int. J. Syst. Evol. Microbiol.">
        <title>The Global Catalogue of Microorganisms (GCM) 10K type strain sequencing project: providing services to taxonomists for standard genome sequencing and annotation.</title>
        <authorList>
            <consortium name="The Broad Institute Genomics Platform"/>
            <consortium name="The Broad Institute Genome Sequencing Center for Infectious Disease"/>
            <person name="Wu L."/>
            <person name="Ma J."/>
        </authorList>
    </citation>
    <scope>NUCLEOTIDE SEQUENCE [LARGE SCALE GENOMIC DNA]</scope>
    <source>
        <strain evidence="10">CGMCC 4.7676</strain>
    </source>
</reference>
<evidence type="ECO:0000313" key="10">
    <source>
        <dbReference type="Proteomes" id="UP001595645"/>
    </source>
</evidence>
<comment type="catalytic activity">
    <reaction evidence="7">
        <text>L-tyrosyl-[protein] + ATP = O-(5'-adenylyl)-L-tyrosyl-[protein] + diphosphate</text>
        <dbReference type="Rhea" id="RHEA:54288"/>
        <dbReference type="Rhea" id="RHEA-COMP:10136"/>
        <dbReference type="Rhea" id="RHEA-COMP:13846"/>
        <dbReference type="ChEBI" id="CHEBI:30616"/>
        <dbReference type="ChEBI" id="CHEBI:33019"/>
        <dbReference type="ChEBI" id="CHEBI:46858"/>
        <dbReference type="ChEBI" id="CHEBI:83624"/>
        <dbReference type="EC" id="2.7.7.108"/>
    </reaction>
</comment>
<dbReference type="PROSITE" id="PS51459">
    <property type="entry name" value="FIDO"/>
    <property type="match status" value="1"/>
</dbReference>
<dbReference type="Pfam" id="PF02661">
    <property type="entry name" value="Fic"/>
    <property type="match status" value="1"/>
</dbReference>
<keyword evidence="2" id="KW-0548">Nucleotidyltransferase</keyword>
<evidence type="ECO:0000256" key="7">
    <source>
        <dbReference type="ARBA" id="ARBA00048696"/>
    </source>
</evidence>
<comment type="caution">
    <text evidence="9">The sequence shown here is derived from an EMBL/GenBank/DDBJ whole genome shotgun (WGS) entry which is preliminary data.</text>
</comment>
<dbReference type="EMBL" id="JBHRWK010000105">
    <property type="protein sequence ID" value="MFC3455854.1"/>
    <property type="molecule type" value="Genomic_DNA"/>
</dbReference>
<evidence type="ECO:0000256" key="5">
    <source>
        <dbReference type="ARBA" id="ARBA00034531"/>
    </source>
</evidence>
<evidence type="ECO:0000256" key="4">
    <source>
        <dbReference type="ARBA" id="ARBA00022840"/>
    </source>
</evidence>
<keyword evidence="10" id="KW-1185">Reference proteome</keyword>
<organism evidence="9 10">
    <name type="scientific">Amycolatopsis speibonae</name>
    <dbReference type="NCBI Taxonomy" id="1450224"/>
    <lineage>
        <taxon>Bacteria</taxon>
        <taxon>Bacillati</taxon>
        <taxon>Actinomycetota</taxon>
        <taxon>Actinomycetes</taxon>
        <taxon>Pseudonocardiales</taxon>
        <taxon>Pseudonocardiaceae</taxon>
        <taxon>Amycolatopsis</taxon>
    </lineage>
</organism>
<proteinExistence type="predicted"/>
<keyword evidence="4" id="KW-0067">ATP-binding</keyword>
<keyword evidence="1" id="KW-0808">Transferase</keyword>
<dbReference type="InterPro" id="IPR036597">
    <property type="entry name" value="Fido-like_dom_sf"/>
</dbReference>
<dbReference type="InterPro" id="IPR003812">
    <property type="entry name" value="Fido"/>
</dbReference>
<dbReference type="PANTHER" id="PTHR39560">
    <property type="entry name" value="PROTEIN ADENYLYLTRANSFERASE FIC-RELATED"/>
    <property type="match status" value="1"/>
</dbReference>
<evidence type="ECO:0000256" key="1">
    <source>
        <dbReference type="ARBA" id="ARBA00022679"/>
    </source>
</evidence>
<dbReference type="SUPFAM" id="SSF140931">
    <property type="entry name" value="Fic-like"/>
    <property type="match status" value="1"/>
</dbReference>
<protein>
    <recommendedName>
        <fullName evidence="5">protein adenylyltransferase</fullName>
        <ecNumber evidence="5">2.7.7.108</ecNumber>
    </recommendedName>
</protein>
<evidence type="ECO:0000256" key="2">
    <source>
        <dbReference type="ARBA" id="ARBA00022695"/>
    </source>
</evidence>
<evidence type="ECO:0000259" key="8">
    <source>
        <dbReference type="PROSITE" id="PS51459"/>
    </source>
</evidence>
<dbReference type="EC" id="2.7.7.108" evidence="5"/>
<sequence length="181" mass="20659">MPRNKLDIEEAEVFKQAEARIVSIRDVGLARESLPGEYTLEHLQSFHRELFKDVYDWAGKTRTVDISKGASQFCSWRFVDEQTSAALGKLEADGWLLGLNRENFLERLAWYYSELNAMHPFREGNGRTLRAFLRQLSAAAGWRLDWSALNKEDNNAASSHSLLTTKTTELVKVLAPVVVRM</sequence>
<evidence type="ECO:0000256" key="6">
    <source>
        <dbReference type="ARBA" id="ARBA00047939"/>
    </source>
</evidence>
<name>A0ABV7P9U5_9PSEU</name>
<dbReference type="Gene3D" id="1.10.3290.10">
    <property type="entry name" value="Fido-like domain"/>
    <property type="match status" value="1"/>
</dbReference>
<dbReference type="RefSeq" id="WP_378246681.1">
    <property type="nucleotide sequence ID" value="NZ_JBHRWK010000105.1"/>
</dbReference>
<dbReference type="PANTHER" id="PTHR39560:SF1">
    <property type="entry name" value="PROTEIN ADENYLYLTRANSFERASE FIC-RELATED"/>
    <property type="match status" value="1"/>
</dbReference>
<keyword evidence="3" id="KW-0547">Nucleotide-binding</keyword>